<evidence type="ECO:0000256" key="5">
    <source>
        <dbReference type="ARBA" id="ARBA00023098"/>
    </source>
</evidence>
<dbReference type="CDD" id="cd00830">
    <property type="entry name" value="KAS_III"/>
    <property type="match status" value="1"/>
</dbReference>
<keyword evidence="13" id="KW-1185">Reference proteome</keyword>
<dbReference type="InterPro" id="IPR004655">
    <property type="entry name" value="FabH"/>
</dbReference>
<dbReference type="HAMAP" id="MF_01815">
    <property type="entry name" value="FabH"/>
    <property type="match status" value="1"/>
</dbReference>
<dbReference type="GO" id="GO:0005737">
    <property type="term" value="C:cytoplasm"/>
    <property type="evidence" value="ECO:0007669"/>
    <property type="project" value="UniProtKB-SubCell"/>
</dbReference>
<dbReference type="InterPro" id="IPR013747">
    <property type="entry name" value="ACP_syn_III_C"/>
</dbReference>
<dbReference type="AlphaFoldDB" id="A0A923NHX4"/>
<dbReference type="PANTHER" id="PTHR43091:SF1">
    <property type="entry name" value="BETA-KETOACYL-[ACYL-CARRIER-PROTEIN] SYNTHASE III, CHLOROPLASTIC"/>
    <property type="match status" value="1"/>
</dbReference>
<evidence type="ECO:0000256" key="9">
    <source>
        <dbReference type="HAMAP-Rule" id="MF_01815"/>
    </source>
</evidence>
<keyword evidence="8 9" id="KW-0012">Acyltransferase</keyword>
<keyword evidence="6 9" id="KW-0275">Fatty acid biosynthesis</keyword>
<feature type="active site" evidence="9">
    <location>
        <position position="111"/>
    </location>
</feature>
<dbReference type="NCBIfam" id="NF006829">
    <property type="entry name" value="PRK09352.1"/>
    <property type="match status" value="1"/>
</dbReference>
<feature type="region of interest" description="ACP-binding" evidence="9">
    <location>
        <begin position="258"/>
        <end position="262"/>
    </location>
</feature>
<evidence type="ECO:0000256" key="6">
    <source>
        <dbReference type="ARBA" id="ARBA00023160"/>
    </source>
</evidence>
<dbReference type="GO" id="GO:0033818">
    <property type="term" value="F:beta-ketoacyl-acyl-carrier-protein synthase III activity"/>
    <property type="evidence" value="ECO:0007669"/>
    <property type="project" value="UniProtKB-UniRule"/>
</dbReference>
<dbReference type="SUPFAM" id="SSF53901">
    <property type="entry name" value="Thiolase-like"/>
    <property type="match status" value="1"/>
</dbReference>
<dbReference type="NCBIfam" id="TIGR00747">
    <property type="entry name" value="fabH"/>
    <property type="match status" value="1"/>
</dbReference>
<protein>
    <recommendedName>
        <fullName evidence="9">Beta-ketoacyl-[acyl-carrier-protein] synthase III</fullName>
        <shortName evidence="9">Beta-ketoacyl-ACP synthase III</shortName>
        <shortName evidence="9">KAS III</shortName>
        <ecNumber evidence="9">2.3.1.180</ecNumber>
    </recommendedName>
    <alternativeName>
        <fullName evidence="9">3-oxoacyl-[acyl-carrier-protein] synthase 3</fullName>
    </alternativeName>
    <alternativeName>
        <fullName evidence="9">3-oxoacyl-[acyl-carrier-protein] synthase III</fullName>
    </alternativeName>
</protein>
<dbReference type="InterPro" id="IPR013751">
    <property type="entry name" value="ACP_syn_III_N"/>
</dbReference>
<evidence type="ECO:0000313" key="12">
    <source>
        <dbReference type="EMBL" id="MBC6679336.1"/>
    </source>
</evidence>
<gene>
    <name evidence="9" type="primary">fabH</name>
    <name evidence="12" type="ORF">H9L42_05800</name>
</gene>
<feature type="domain" description="Beta-ketoacyl-[acyl-carrier-protein] synthase III C-terminal" evidence="10">
    <location>
        <begin position="241"/>
        <end position="330"/>
    </location>
</feature>
<feature type="domain" description="Beta-ketoacyl-[acyl-carrier-protein] synthase III N-terminal" evidence="11">
    <location>
        <begin position="105"/>
        <end position="187"/>
    </location>
</feature>
<dbReference type="InterPro" id="IPR016039">
    <property type="entry name" value="Thiolase-like"/>
</dbReference>
<dbReference type="RefSeq" id="WP_187302444.1">
    <property type="nucleotide sequence ID" value="NZ_CBCTON010000013.1"/>
</dbReference>
<proteinExistence type="inferred from homology"/>
<dbReference type="PANTHER" id="PTHR43091">
    <property type="entry name" value="3-OXOACYL-[ACYL-CARRIER-PROTEIN] SYNTHASE"/>
    <property type="match status" value="1"/>
</dbReference>
<evidence type="ECO:0000259" key="10">
    <source>
        <dbReference type="Pfam" id="PF08541"/>
    </source>
</evidence>
<keyword evidence="7 9" id="KW-0511">Multifunctional enzyme</keyword>
<comment type="function">
    <text evidence="9">Catalyzes the condensation reaction of fatty acid synthesis by the addition to an acyl acceptor of two carbons from malonyl-ACP. Catalyzes the first condensation reaction which initiates fatty acid synthesis and may therefore play a role in governing the total rate of fatty acid production. Possesses both acetoacetyl-ACP synthase and acetyl transacylase activities. Its substrate specificity determines the biosynthesis of branched-chain and/or straight-chain of fatty acids.</text>
</comment>
<evidence type="ECO:0000256" key="4">
    <source>
        <dbReference type="ARBA" id="ARBA00022832"/>
    </source>
</evidence>
<comment type="domain">
    <text evidence="9">The last Arg residue of the ACP-binding site is essential for the weak association between ACP/AcpP and FabH.</text>
</comment>
<evidence type="ECO:0000313" key="13">
    <source>
        <dbReference type="Proteomes" id="UP000602647"/>
    </source>
</evidence>
<dbReference type="EC" id="2.3.1.180" evidence="9"/>
<evidence type="ECO:0000256" key="7">
    <source>
        <dbReference type="ARBA" id="ARBA00023268"/>
    </source>
</evidence>
<evidence type="ECO:0000259" key="11">
    <source>
        <dbReference type="Pfam" id="PF08545"/>
    </source>
</evidence>
<organism evidence="12 13">
    <name type="scientific">Zhenpiania hominis</name>
    <dbReference type="NCBI Taxonomy" id="2763644"/>
    <lineage>
        <taxon>Bacteria</taxon>
        <taxon>Bacillati</taxon>
        <taxon>Bacillota</taxon>
        <taxon>Clostridia</taxon>
        <taxon>Peptostreptococcales</taxon>
        <taxon>Anaerovoracaceae</taxon>
        <taxon>Zhenpiania</taxon>
    </lineage>
</organism>
<comment type="subunit">
    <text evidence="9">Homodimer.</text>
</comment>
<keyword evidence="5 9" id="KW-0443">Lipid metabolism</keyword>
<evidence type="ECO:0000256" key="2">
    <source>
        <dbReference type="ARBA" id="ARBA00022516"/>
    </source>
</evidence>
<keyword evidence="2 9" id="KW-0444">Lipid biosynthesis</keyword>
<reference evidence="12" key="1">
    <citation type="submission" date="2020-08" db="EMBL/GenBank/DDBJ databases">
        <title>Genome public.</title>
        <authorList>
            <person name="Liu C."/>
            <person name="Sun Q."/>
        </authorList>
    </citation>
    <scope>NUCLEOTIDE SEQUENCE</scope>
    <source>
        <strain evidence="12">BX12</strain>
    </source>
</reference>
<evidence type="ECO:0000256" key="8">
    <source>
        <dbReference type="ARBA" id="ARBA00023315"/>
    </source>
</evidence>
<dbReference type="Pfam" id="PF08545">
    <property type="entry name" value="ACP_syn_III"/>
    <property type="match status" value="1"/>
</dbReference>
<dbReference type="GO" id="GO:0006633">
    <property type="term" value="P:fatty acid biosynthetic process"/>
    <property type="evidence" value="ECO:0007669"/>
    <property type="project" value="UniProtKB-UniRule"/>
</dbReference>
<sequence>MGIAITGLGKCLPEKVVTNDDISDLVDTDHNWIIERTGIEQRHIATTESGTDLACAAAEEALRDAGANKDEIRLVLVATATPDDIVPITAAQVKRRMGLENAVAFDLNAACTGFMYALWTAEALMKNGAMPGANTVAIGKALVIGVERLSRITNWQERTSCILFGDGAGAAVLENQPRERGILATYVKNYDDHKGVLTCGKEYRDIPFWEDEEKTQLLALRGKAVFRFAVNSIEEVTDEVLKMAGLTLDDIDWFVPHQANGRIMEAAAQKMNQPIEKFQISINKSANVSAASIPMALYDLEKTGKIRKGDKIAVMGFGGGLCAAAAIIEW</sequence>
<keyword evidence="3 9" id="KW-0808">Transferase</keyword>
<comment type="similarity">
    <text evidence="1 9">Belongs to the thiolase-like superfamily. FabH family.</text>
</comment>
<feature type="active site" evidence="9">
    <location>
        <position position="257"/>
    </location>
</feature>
<evidence type="ECO:0000256" key="3">
    <source>
        <dbReference type="ARBA" id="ARBA00022679"/>
    </source>
</evidence>
<name>A0A923NHX4_9FIRM</name>
<feature type="active site" evidence="9">
    <location>
        <position position="287"/>
    </location>
</feature>
<dbReference type="Gene3D" id="3.40.47.10">
    <property type="match status" value="1"/>
</dbReference>
<comment type="pathway">
    <text evidence="9">Lipid metabolism; fatty acid biosynthesis.</text>
</comment>
<comment type="catalytic activity">
    <reaction evidence="9">
        <text>malonyl-[ACP] + acetyl-CoA + H(+) = 3-oxobutanoyl-[ACP] + CO2 + CoA</text>
        <dbReference type="Rhea" id="RHEA:12080"/>
        <dbReference type="Rhea" id="RHEA-COMP:9623"/>
        <dbReference type="Rhea" id="RHEA-COMP:9625"/>
        <dbReference type="ChEBI" id="CHEBI:15378"/>
        <dbReference type="ChEBI" id="CHEBI:16526"/>
        <dbReference type="ChEBI" id="CHEBI:57287"/>
        <dbReference type="ChEBI" id="CHEBI:57288"/>
        <dbReference type="ChEBI" id="CHEBI:78449"/>
        <dbReference type="ChEBI" id="CHEBI:78450"/>
        <dbReference type="EC" id="2.3.1.180"/>
    </reaction>
</comment>
<evidence type="ECO:0000256" key="1">
    <source>
        <dbReference type="ARBA" id="ARBA00008642"/>
    </source>
</evidence>
<comment type="subcellular location">
    <subcellularLocation>
        <location evidence="9">Cytoplasm</location>
    </subcellularLocation>
</comment>
<dbReference type="Pfam" id="PF08541">
    <property type="entry name" value="ACP_syn_III_C"/>
    <property type="match status" value="1"/>
</dbReference>
<keyword evidence="4 9" id="KW-0276">Fatty acid metabolism</keyword>
<dbReference type="EMBL" id="JACRYT010000004">
    <property type="protein sequence ID" value="MBC6679336.1"/>
    <property type="molecule type" value="Genomic_DNA"/>
</dbReference>
<accession>A0A923NHX4</accession>
<comment type="caution">
    <text evidence="12">The sequence shown here is derived from an EMBL/GenBank/DDBJ whole genome shotgun (WGS) entry which is preliminary data.</text>
</comment>
<dbReference type="GO" id="GO:0004315">
    <property type="term" value="F:3-oxoacyl-[acyl-carrier-protein] synthase activity"/>
    <property type="evidence" value="ECO:0007669"/>
    <property type="project" value="InterPro"/>
</dbReference>
<keyword evidence="9" id="KW-0963">Cytoplasm</keyword>
<dbReference type="Proteomes" id="UP000602647">
    <property type="component" value="Unassembled WGS sequence"/>
</dbReference>